<dbReference type="GO" id="GO:0005524">
    <property type="term" value="F:ATP binding"/>
    <property type="evidence" value="ECO:0007669"/>
    <property type="project" value="UniProtKB-KW"/>
</dbReference>
<dbReference type="EMBL" id="JBHRSV010000012">
    <property type="protein sequence ID" value="MFC2925965.1"/>
    <property type="molecule type" value="Genomic_DNA"/>
</dbReference>
<comment type="caution">
    <text evidence="3">The sequence shown here is derived from an EMBL/GenBank/DDBJ whole genome shotgun (WGS) entry which is preliminary data.</text>
</comment>
<keyword evidence="4" id="KW-1185">Reference proteome</keyword>
<dbReference type="SUPFAM" id="SSF52540">
    <property type="entry name" value="P-loop containing nucleoside triphosphate hydrolases"/>
    <property type="match status" value="1"/>
</dbReference>
<dbReference type="Proteomes" id="UP001595379">
    <property type="component" value="Unassembled WGS sequence"/>
</dbReference>
<evidence type="ECO:0000313" key="4">
    <source>
        <dbReference type="Proteomes" id="UP001595379"/>
    </source>
</evidence>
<dbReference type="InterPro" id="IPR051396">
    <property type="entry name" value="Bact_Antivir_Def_Nuclease"/>
</dbReference>
<proteinExistence type="predicted"/>
<keyword evidence="3" id="KW-0067">ATP-binding</keyword>
<evidence type="ECO:0000313" key="3">
    <source>
        <dbReference type="EMBL" id="MFC2925965.1"/>
    </source>
</evidence>
<name>A0ABV6ZX28_9PROT</name>
<dbReference type="RefSeq" id="WP_343164850.1">
    <property type="nucleotide sequence ID" value="NZ_JBHRSV010000012.1"/>
</dbReference>
<dbReference type="InterPro" id="IPR003593">
    <property type="entry name" value="AAA+_ATPase"/>
</dbReference>
<keyword evidence="3" id="KW-0547">Nucleotide-binding</keyword>
<accession>A0ABV6ZX28</accession>
<dbReference type="PANTHER" id="PTHR43581:SF4">
    <property type="entry name" value="ATP_GTP PHOSPHATASE"/>
    <property type="match status" value="1"/>
</dbReference>
<organism evidence="3 4">
    <name type="scientific">Hyphobacterium vulgare</name>
    <dbReference type="NCBI Taxonomy" id="1736751"/>
    <lineage>
        <taxon>Bacteria</taxon>
        <taxon>Pseudomonadati</taxon>
        <taxon>Pseudomonadota</taxon>
        <taxon>Alphaproteobacteria</taxon>
        <taxon>Maricaulales</taxon>
        <taxon>Maricaulaceae</taxon>
        <taxon>Hyphobacterium</taxon>
    </lineage>
</organism>
<feature type="domain" description="AAA+ ATPase" evidence="2">
    <location>
        <begin position="203"/>
        <end position="485"/>
    </location>
</feature>
<dbReference type="Pfam" id="PF13304">
    <property type="entry name" value="AAA_21"/>
    <property type="match status" value="1"/>
</dbReference>
<dbReference type="InterPro" id="IPR003959">
    <property type="entry name" value="ATPase_AAA_core"/>
</dbReference>
<evidence type="ECO:0000256" key="1">
    <source>
        <dbReference type="SAM" id="MobiDB-lite"/>
    </source>
</evidence>
<dbReference type="Gene3D" id="3.40.50.300">
    <property type="entry name" value="P-loop containing nucleotide triphosphate hydrolases"/>
    <property type="match status" value="1"/>
</dbReference>
<protein>
    <submittedName>
        <fullName evidence="3">ATP-binding protein</fullName>
    </submittedName>
</protein>
<evidence type="ECO:0000259" key="2">
    <source>
        <dbReference type="SMART" id="SM00382"/>
    </source>
</evidence>
<dbReference type="PANTHER" id="PTHR43581">
    <property type="entry name" value="ATP/GTP PHOSPHATASE"/>
    <property type="match status" value="1"/>
</dbReference>
<gene>
    <name evidence="3" type="ORF">ACFOOR_07590</name>
</gene>
<dbReference type="SMART" id="SM00382">
    <property type="entry name" value="AAA"/>
    <property type="match status" value="1"/>
</dbReference>
<sequence>MPIAIEPPSRQLLRSMDTRFALQRDDWNDYSFRTLYHLYYRPDGDASDVTYIGGVKILRKGQKAGPQLIQKPFNKLSEDWASVGTSLDYYQRLNELPTRHRKRIMDALNDVVAHPELVAVFQGEEGWEKSLFRDNYDWRGFLNDAQALYENNFSSLADISEAFTFTPAGVDEPIEFDFSSPEPANYFGPYRRVGPSRRGTLLPNRIFVLVGRNGSGKSTLLARLAHIAFASPLERSTKELKALGTLDPPSVGFMRIITISYSAFDSFVVPSLGAKDLSQMTQDLASGEGRFVFCGLRDLVAEARADIERDEEATSGGGDTKQPVERRTTTRLKPVEKLADEFAELVTRIRKEERVELLEAALEPLVNDPSFADLKDQMERLTSSSRSARSFFLGWSTGHKIALHVVASLVAHAMPRSLVLFDEPEAHLHPPLMAALMHAVRIVLTELNALCVVATHSPVLLQETLSRHVRRVRRTGTLLEIKKPVLETFGENVGVLTYDAFGLTASSTDYHKILDVLVTGCDTIDELDALFEPGLSAQARAYVLTQFARKK</sequence>
<reference evidence="4" key="1">
    <citation type="journal article" date="2019" name="Int. J. Syst. Evol. Microbiol.">
        <title>The Global Catalogue of Microorganisms (GCM) 10K type strain sequencing project: providing services to taxonomists for standard genome sequencing and annotation.</title>
        <authorList>
            <consortium name="The Broad Institute Genomics Platform"/>
            <consortium name="The Broad Institute Genome Sequencing Center for Infectious Disease"/>
            <person name="Wu L."/>
            <person name="Ma J."/>
        </authorList>
    </citation>
    <scope>NUCLEOTIDE SEQUENCE [LARGE SCALE GENOMIC DNA]</scope>
    <source>
        <strain evidence="4">KCTC 52487</strain>
    </source>
</reference>
<feature type="compositionally biased region" description="Basic and acidic residues" evidence="1">
    <location>
        <begin position="322"/>
        <end position="331"/>
    </location>
</feature>
<dbReference type="InterPro" id="IPR027417">
    <property type="entry name" value="P-loop_NTPase"/>
</dbReference>
<feature type="region of interest" description="Disordered" evidence="1">
    <location>
        <begin position="307"/>
        <end position="331"/>
    </location>
</feature>